<dbReference type="EMBL" id="CM056743">
    <property type="protein sequence ID" value="KAJ8670531.1"/>
    <property type="molecule type" value="Genomic_DNA"/>
</dbReference>
<dbReference type="Proteomes" id="UP001239111">
    <property type="component" value="Chromosome 3"/>
</dbReference>
<name>A0ACC2NHZ3_9HYME</name>
<evidence type="ECO:0000313" key="2">
    <source>
        <dbReference type="Proteomes" id="UP001239111"/>
    </source>
</evidence>
<proteinExistence type="predicted"/>
<organism evidence="1 2">
    <name type="scientific">Eretmocerus hayati</name>
    <dbReference type="NCBI Taxonomy" id="131215"/>
    <lineage>
        <taxon>Eukaryota</taxon>
        <taxon>Metazoa</taxon>
        <taxon>Ecdysozoa</taxon>
        <taxon>Arthropoda</taxon>
        <taxon>Hexapoda</taxon>
        <taxon>Insecta</taxon>
        <taxon>Pterygota</taxon>
        <taxon>Neoptera</taxon>
        <taxon>Endopterygota</taxon>
        <taxon>Hymenoptera</taxon>
        <taxon>Apocrita</taxon>
        <taxon>Proctotrupomorpha</taxon>
        <taxon>Chalcidoidea</taxon>
        <taxon>Aphelinidae</taxon>
        <taxon>Aphelininae</taxon>
        <taxon>Eretmocerus</taxon>
    </lineage>
</organism>
<sequence length="143" mass="15674">MMMPTNGAAEGGSGANGAPKLYTDQDVDGWKPESALAASIGETYTLTGITLNELVEKHGGLEFEYDELMQEFKKHIPDFGGDITPNAKSIQFEYCSKFNLMLLRRKGKSSPVAGMPFINLGLQLTMYLTALQLVHIKAKMPIM</sequence>
<protein>
    <submittedName>
        <fullName evidence="1">Uncharacterized protein</fullName>
    </submittedName>
</protein>
<gene>
    <name evidence="1" type="ORF">QAD02_001790</name>
</gene>
<reference evidence="1" key="1">
    <citation type="submission" date="2023-04" db="EMBL/GenBank/DDBJ databases">
        <title>A chromosome-level genome assembly of the parasitoid wasp Eretmocerus hayati.</title>
        <authorList>
            <person name="Zhong Y."/>
            <person name="Liu S."/>
            <person name="Liu Y."/>
        </authorList>
    </citation>
    <scope>NUCLEOTIDE SEQUENCE</scope>
    <source>
        <strain evidence="1">ZJU_SS_LIU_2023</strain>
    </source>
</reference>
<comment type="caution">
    <text evidence="1">The sequence shown here is derived from an EMBL/GenBank/DDBJ whole genome shotgun (WGS) entry which is preliminary data.</text>
</comment>
<accession>A0ACC2NHZ3</accession>
<evidence type="ECO:0000313" key="1">
    <source>
        <dbReference type="EMBL" id="KAJ8670531.1"/>
    </source>
</evidence>
<keyword evidence="2" id="KW-1185">Reference proteome</keyword>